<feature type="domain" description="NADH:flavin oxidoreductase/NADH oxidase N-terminal" evidence="10">
    <location>
        <begin position="8"/>
        <end position="329"/>
    </location>
</feature>
<evidence type="ECO:0000256" key="1">
    <source>
        <dbReference type="ARBA" id="ARBA00001917"/>
    </source>
</evidence>
<feature type="domain" description="FAD/NAD(P)-binding" evidence="11">
    <location>
        <begin position="378"/>
        <end position="626"/>
    </location>
</feature>
<dbReference type="AlphaFoldDB" id="A0AA44VRJ7"/>
<dbReference type="InterPro" id="IPR023753">
    <property type="entry name" value="FAD/NAD-binding_dom"/>
</dbReference>
<dbReference type="PANTHER" id="PTHR42917">
    <property type="entry name" value="2,4-DIENOYL-COA REDUCTASE"/>
    <property type="match status" value="1"/>
</dbReference>
<keyword evidence="7" id="KW-0560">Oxidoreductase</keyword>
<dbReference type="SUPFAM" id="SSF51905">
    <property type="entry name" value="FAD/NAD(P)-binding domain"/>
    <property type="match status" value="1"/>
</dbReference>
<comment type="caution">
    <text evidence="12">The sequence shown here is derived from an EMBL/GenBank/DDBJ whole genome shotgun (WGS) entry which is preliminary data.</text>
</comment>
<keyword evidence="13" id="KW-1185">Reference proteome</keyword>
<evidence type="ECO:0000256" key="7">
    <source>
        <dbReference type="ARBA" id="ARBA00023002"/>
    </source>
</evidence>
<keyword evidence="8" id="KW-0408">Iron</keyword>
<evidence type="ECO:0000259" key="11">
    <source>
        <dbReference type="Pfam" id="PF07992"/>
    </source>
</evidence>
<proteinExistence type="inferred from homology"/>
<dbReference type="CDD" id="cd02930">
    <property type="entry name" value="DCR_FMN"/>
    <property type="match status" value="1"/>
</dbReference>
<evidence type="ECO:0000256" key="3">
    <source>
        <dbReference type="ARBA" id="ARBA00011048"/>
    </source>
</evidence>
<name>A0AA44VRJ7_9VIBR</name>
<evidence type="ECO:0000256" key="8">
    <source>
        <dbReference type="ARBA" id="ARBA00023004"/>
    </source>
</evidence>
<dbReference type="RefSeq" id="WP_198592809.1">
    <property type="nucleotide sequence ID" value="NZ_JAAHTI010000001.1"/>
</dbReference>
<dbReference type="GO" id="GO:0008670">
    <property type="term" value="F:2,4-dienoyl-CoA reductase (NADPH) activity"/>
    <property type="evidence" value="ECO:0007669"/>
    <property type="project" value="TreeGrafter"/>
</dbReference>
<dbReference type="InterPro" id="IPR001155">
    <property type="entry name" value="OxRdtase_FMN_N"/>
</dbReference>
<dbReference type="EMBL" id="MCSB01000035">
    <property type="protein sequence ID" value="PME25219.1"/>
    <property type="molecule type" value="Genomic_DNA"/>
</dbReference>
<dbReference type="Gene3D" id="3.50.50.60">
    <property type="entry name" value="FAD/NAD(P)-binding domain"/>
    <property type="match status" value="1"/>
</dbReference>
<dbReference type="Proteomes" id="UP000239763">
    <property type="component" value="Unassembled WGS sequence"/>
</dbReference>
<dbReference type="InterPro" id="IPR013785">
    <property type="entry name" value="Aldolase_TIM"/>
</dbReference>
<evidence type="ECO:0000256" key="6">
    <source>
        <dbReference type="ARBA" id="ARBA00022723"/>
    </source>
</evidence>
<evidence type="ECO:0000313" key="12">
    <source>
        <dbReference type="EMBL" id="PME25219.1"/>
    </source>
</evidence>
<evidence type="ECO:0000256" key="5">
    <source>
        <dbReference type="ARBA" id="ARBA00022643"/>
    </source>
</evidence>
<dbReference type="Pfam" id="PF00724">
    <property type="entry name" value="Oxidored_FMN"/>
    <property type="match status" value="1"/>
</dbReference>
<dbReference type="InterPro" id="IPR051793">
    <property type="entry name" value="NADH:flavin_oxidoreductase"/>
</dbReference>
<dbReference type="Gene3D" id="3.20.20.70">
    <property type="entry name" value="Aldolase class I"/>
    <property type="match status" value="1"/>
</dbReference>
<evidence type="ECO:0000256" key="2">
    <source>
        <dbReference type="ARBA" id="ARBA00001966"/>
    </source>
</evidence>
<comment type="cofactor">
    <cofactor evidence="2">
        <name>[4Fe-4S] cluster</name>
        <dbReference type="ChEBI" id="CHEBI:49883"/>
    </cofactor>
</comment>
<dbReference type="FunFam" id="3.20.20.70:FF:000082">
    <property type="entry name" value="NADPH-dependent 2,4-dienoyl-CoA reductase"/>
    <property type="match status" value="1"/>
</dbReference>
<protein>
    <submittedName>
        <fullName evidence="12">NADPH-dependent 2,4-dienoyl-CoA reductase</fullName>
    </submittedName>
</protein>
<gene>
    <name evidence="12" type="primary">fadH</name>
    <name evidence="12" type="ORF">BCV38_09070</name>
</gene>
<dbReference type="GO" id="GO:0046872">
    <property type="term" value="F:metal ion binding"/>
    <property type="evidence" value="ECO:0007669"/>
    <property type="project" value="UniProtKB-KW"/>
</dbReference>
<dbReference type="Pfam" id="PF07992">
    <property type="entry name" value="Pyr_redox_2"/>
    <property type="match status" value="1"/>
</dbReference>
<keyword evidence="4" id="KW-0285">Flavoprotein</keyword>
<evidence type="ECO:0000259" key="10">
    <source>
        <dbReference type="Pfam" id="PF00724"/>
    </source>
</evidence>
<dbReference type="GO" id="GO:0051536">
    <property type="term" value="F:iron-sulfur cluster binding"/>
    <property type="evidence" value="ECO:0007669"/>
    <property type="project" value="UniProtKB-KW"/>
</dbReference>
<dbReference type="GO" id="GO:0033543">
    <property type="term" value="P:fatty acid beta-oxidation, unsaturated, even number, reductase/isomerase pathway"/>
    <property type="evidence" value="ECO:0007669"/>
    <property type="project" value="TreeGrafter"/>
</dbReference>
<keyword evidence="6" id="KW-0479">Metal-binding</keyword>
<dbReference type="PRINTS" id="PR00368">
    <property type="entry name" value="FADPNR"/>
</dbReference>
<dbReference type="SUPFAM" id="SSF51971">
    <property type="entry name" value="Nucleotide-binding domain"/>
    <property type="match status" value="1"/>
</dbReference>
<dbReference type="SUPFAM" id="SSF51395">
    <property type="entry name" value="FMN-linked oxidoreductases"/>
    <property type="match status" value="1"/>
</dbReference>
<sequence length="669" mass="73493">MSAMYPHLLEPLDLGFTQLRNRVLMGSMHTGLEENKEGLHKLAAFYEERARGGVGLIVTGGFSPNLRGRLTPFSAEFSKVKHAKAHQVVTEAVHKHGGKIALQLLHAGRYAMHPFAQSASGIKAPIAKFAPSEMSPRQIKKTIDAFANSAELAQVAGYDGVEIMGSEGYLINQFICKRTNMRYDEWGGSYEKRMRFPLEIVKSIREAIGDDFIIIFRLSMLDLVEQGSTFEDVVLLAQKLEEAGVTIINTGIGWHEARVPTIATQVPRGAFSWVTEKVKPYVSIPVVTCNRINTPEEAERILSSGQADMVSMARPFLADPDFVNKAAQDQAQFINTCIGCNQACLDNVFKGKRASCLVNPRACYETEIVVQPAQATKTIAVVGAGPAGLACATTLAQRGHTVDLIEKNDRIGGQFRLAMQIPGKEEFRETIRYFANQIDAAGVNLKLDTEATFEMLLKYDEVVMAAGVEPRKLNLEGIDQEKVVDYQTLIREKTPVGEKVAIVGAGGIGIDVATMLTEPTSHSLDDWLHEWGIDKNMEHPGGLYPYPDSFSDKTVWVMQRKAGRVGKGPGKTTGWIHKRTLEKRGVNLLGGVSYNKIDDQGLHITIDKKEQVLDADSVIVCAGQVSVRPFEDMWQEFGGKLHVIGGADYAGELDAVRAIRQGVELAIKL</sequence>
<reference evidence="12 13" key="1">
    <citation type="journal article" date="2018" name="Nature">
        <title>A major lineage of non-tailed dsDNA viruses as unrecognized killers of marine bacteria.</title>
        <authorList>
            <person name="Kauffman K.M."/>
            <person name="Hussain F.A."/>
            <person name="Yang J."/>
            <person name="Arevalo P."/>
            <person name="Brown J.M."/>
            <person name="Chang W.K."/>
            <person name="VanInsberghe D."/>
            <person name="Elsherbini J."/>
            <person name="Sharma R.S."/>
            <person name="Cutler M.B."/>
            <person name="Kelly L."/>
            <person name="Polz M.F."/>
        </authorList>
    </citation>
    <scope>NUCLEOTIDE SEQUENCE [LARGE SCALE GENOMIC DNA]</scope>
    <source>
        <strain evidence="12 13">10N.286.55.E1</strain>
    </source>
</reference>
<dbReference type="Gene3D" id="3.40.50.720">
    <property type="entry name" value="NAD(P)-binding Rossmann-like Domain"/>
    <property type="match status" value="1"/>
</dbReference>
<comment type="similarity">
    <text evidence="3">In the N-terminal section; belongs to the NADH:flavin oxidoreductase/NADH oxidase family.</text>
</comment>
<keyword evidence="5" id="KW-0288">FMN</keyword>
<dbReference type="GeneID" id="69648260"/>
<evidence type="ECO:0000256" key="9">
    <source>
        <dbReference type="ARBA" id="ARBA00023014"/>
    </source>
</evidence>
<dbReference type="PANTHER" id="PTHR42917:SF2">
    <property type="entry name" value="2,4-DIENOYL-COA REDUCTASE [(2E)-ENOYL-COA-PRODUCING]"/>
    <property type="match status" value="1"/>
</dbReference>
<organism evidence="12 13">
    <name type="scientific">Vibrio lentus</name>
    <dbReference type="NCBI Taxonomy" id="136468"/>
    <lineage>
        <taxon>Bacteria</taxon>
        <taxon>Pseudomonadati</taxon>
        <taxon>Pseudomonadota</taxon>
        <taxon>Gammaproteobacteria</taxon>
        <taxon>Vibrionales</taxon>
        <taxon>Vibrionaceae</taxon>
        <taxon>Vibrio</taxon>
    </lineage>
</organism>
<keyword evidence="9" id="KW-0411">Iron-sulfur</keyword>
<evidence type="ECO:0000313" key="13">
    <source>
        <dbReference type="Proteomes" id="UP000239763"/>
    </source>
</evidence>
<accession>A0AA44VRJ7</accession>
<dbReference type="GO" id="GO:0010181">
    <property type="term" value="F:FMN binding"/>
    <property type="evidence" value="ECO:0007669"/>
    <property type="project" value="InterPro"/>
</dbReference>
<evidence type="ECO:0000256" key="4">
    <source>
        <dbReference type="ARBA" id="ARBA00022630"/>
    </source>
</evidence>
<dbReference type="InterPro" id="IPR036188">
    <property type="entry name" value="FAD/NAD-bd_sf"/>
</dbReference>
<comment type="cofactor">
    <cofactor evidence="1">
        <name>FMN</name>
        <dbReference type="ChEBI" id="CHEBI:58210"/>
    </cofactor>
</comment>